<dbReference type="Pfam" id="PF08432">
    <property type="entry name" value="Vfa1"/>
    <property type="match status" value="1"/>
</dbReference>
<dbReference type="InterPro" id="IPR013640">
    <property type="entry name" value="Vfa1"/>
</dbReference>
<reference evidence="2 3" key="1">
    <citation type="submission" date="2023-01" db="EMBL/GenBank/DDBJ databases">
        <title>Analysis of 21 Apiospora genomes using comparative genomics revels a genus with tremendous synthesis potential of carbohydrate active enzymes and secondary metabolites.</title>
        <authorList>
            <person name="Sorensen T."/>
        </authorList>
    </citation>
    <scope>NUCLEOTIDE SEQUENCE [LARGE SCALE GENOMIC DNA]</scope>
    <source>
        <strain evidence="2 3">CBS 20057</strain>
    </source>
</reference>
<feature type="region of interest" description="Disordered" evidence="1">
    <location>
        <begin position="171"/>
        <end position="208"/>
    </location>
</feature>
<protein>
    <recommendedName>
        <fullName evidence="4">DUF1742-domain-containing protein</fullName>
    </recommendedName>
</protein>
<proteinExistence type="predicted"/>
<gene>
    <name evidence="2" type="ORF">PG991_012926</name>
</gene>
<dbReference type="PANTHER" id="PTHR28218:SF1">
    <property type="entry name" value="VPS4-ASSOCIATED PROTEIN 1"/>
    <property type="match status" value="1"/>
</dbReference>
<evidence type="ECO:0000256" key="1">
    <source>
        <dbReference type="SAM" id="MobiDB-lite"/>
    </source>
</evidence>
<evidence type="ECO:0000313" key="2">
    <source>
        <dbReference type="EMBL" id="KAK8006629.1"/>
    </source>
</evidence>
<name>A0ABR1RB51_9PEZI</name>
<feature type="region of interest" description="Disordered" evidence="1">
    <location>
        <begin position="64"/>
        <end position="138"/>
    </location>
</feature>
<dbReference type="Proteomes" id="UP001396898">
    <property type="component" value="Unassembled WGS sequence"/>
</dbReference>
<organism evidence="2 3">
    <name type="scientific">Apiospora marii</name>
    <dbReference type="NCBI Taxonomy" id="335849"/>
    <lineage>
        <taxon>Eukaryota</taxon>
        <taxon>Fungi</taxon>
        <taxon>Dikarya</taxon>
        <taxon>Ascomycota</taxon>
        <taxon>Pezizomycotina</taxon>
        <taxon>Sordariomycetes</taxon>
        <taxon>Xylariomycetidae</taxon>
        <taxon>Amphisphaeriales</taxon>
        <taxon>Apiosporaceae</taxon>
        <taxon>Apiospora</taxon>
    </lineage>
</organism>
<feature type="compositionally biased region" description="Basic and acidic residues" evidence="1">
    <location>
        <begin position="175"/>
        <end position="194"/>
    </location>
</feature>
<comment type="caution">
    <text evidence="2">The sequence shown here is derived from an EMBL/GenBank/DDBJ whole genome shotgun (WGS) entry which is preliminary data.</text>
</comment>
<evidence type="ECO:0008006" key="4">
    <source>
        <dbReference type="Google" id="ProtNLM"/>
    </source>
</evidence>
<dbReference type="EMBL" id="JAQQWI010000017">
    <property type="protein sequence ID" value="KAK8006629.1"/>
    <property type="molecule type" value="Genomic_DNA"/>
</dbReference>
<evidence type="ECO:0000313" key="3">
    <source>
        <dbReference type="Proteomes" id="UP001396898"/>
    </source>
</evidence>
<keyword evidence="3" id="KW-1185">Reference proteome</keyword>
<feature type="compositionally biased region" description="Pro residues" evidence="1">
    <location>
        <begin position="199"/>
        <end position="208"/>
    </location>
</feature>
<feature type="compositionally biased region" description="Basic and acidic residues" evidence="1">
    <location>
        <begin position="66"/>
        <end position="138"/>
    </location>
</feature>
<accession>A0ABR1RB51</accession>
<dbReference type="PANTHER" id="PTHR28218">
    <property type="entry name" value="VPS4-ASSOCIATED PROTEIN 1"/>
    <property type="match status" value="1"/>
</dbReference>
<sequence length="208" mass="24254">MSLPNVWHHRKVADSSAKGCDLCYKPTTSVLVTPDKQDHFYICAGHLKEVRFCKPIADQAAIAAKKQKEKDDEIIAQAKKEYEEKQRKKKEADKGDDKDSNGKDKDEAKDSKVEEKKDESKSKDQDKADTEKSSQDEETRVFELQRLSCFAKHPPPVLRLTLYRTFYQQRLTKKRQVEERKRQAEMSQRNRERLNNPSFFPPVPKDNI</sequence>